<keyword evidence="3" id="KW-0443">Lipid metabolism</keyword>
<dbReference type="SUPFAM" id="SSF51735">
    <property type="entry name" value="NAD(P)-binding Rossmann-fold domains"/>
    <property type="match status" value="1"/>
</dbReference>
<proteinExistence type="inferred from homology"/>
<evidence type="ECO:0000313" key="6">
    <source>
        <dbReference type="EMBL" id="MFC3689453.1"/>
    </source>
</evidence>
<comment type="similarity">
    <text evidence="1">Belongs to the fatty acyl-CoA reductase family.</text>
</comment>
<dbReference type="InterPro" id="IPR026055">
    <property type="entry name" value="FAR"/>
</dbReference>
<organism evidence="6 7">
    <name type="scientific">Aquipuribacter hungaricus</name>
    <dbReference type="NCBI Taxonomy" id="545624"/>
    <lineage>
        <taxon>Bacteria</taxon>
        <taxon>Bacillati</taxon>
        <taxon>Actinomycetota</taxon>
        <taxon>Actinomycetes</taxon>
        <taxon>Micrococcales</taxon>
        <taxon>Intrasporangiaceae</taxon>
        <taxon>Aquipuribacter</taxon>
    </lineage>
</organism>
<dbReference type="Proteomes" id="UP001595685">
    <property type="component" value="Unassembled WGS sequence"/>
</dbReference>
<evidence type="ECO:0000256" key="2">
    <source>
        <dbReference type="ARBA" id="ARBA00022516"/>
    </source>
</evidence>
<name>A0ABV7WJV0_9MICO</name>
<dbReference type="InterPro" id="IPR036291">
    <property type="entry name" value="NAD(P)-bd_dom_sf"/>
</dbReference>
<dbReference type="Gene3D" id="3.40.50.1000">
    <property type="entry name" value="HAD superfamily/HAD-like"/>
    <property type="match status" value="1"/>
</dbReference>
<dbReference type="Pfam" id="PF07993">
    <property type="entry name" value="NAD_binding_4"/>
    <property type="match status" value="1"/>
</dbReference>
<reference evidence="7" key="1">
    <citation type="journal article" date="2019" name="Int. J. Syst. Evol. Microbiol.">
        <title>The Global Catalogue of Microorganisms (GCM) 10K type strain sequencing project: providing services to taxonomists for standard genome sequencing and annotation.</title>
        <authorList>
            <consortium name="The Broad Institute Genomics Platform"/>
            <consortium name="The Broad Institute Genome Sequencing Center for Infectious Disease"/>
            <person name="Wu L."/>
            <person name="Ma J."/>
        </authorList>
    </citation>
    <scope>NUCLEOTIDE SEQUENCE [LARGE SCALE GENOMIC DNA]</scope>
    <source>
        <strain evidence="7">NCAIM B.02333</strain>
    </source>
</reference>
<comment type="caution">
    <text evidence="6">The sequence shown here is derived from an EMBL/GenBank/DDBJ whole genome shotgun (WGS) entry which is preliminary data.</text>
</comment>
<protein>
    <submittedName>
        <fullName evidence="6">HAD-IB family hydrolase</fullName>
    </submittedName>
</protein>
<keyword evidence="6" id="KW-0378">Hydrolase</keyword>
<dbReference type="InterPro" id="IPR013120">
    <property type="entry name" value="FAR_NAD-bd"/>
</dbReference>
<dbReference type="SUPFAM" id="SSF56784">
    <property type="entry name" value="HAD-like"/>
    <property type="match status" value="1"/>
</dbReference>
<dbReference type="InterPro" id="IPR006385">
    <property type="entry name" value="HAD_hydro_SerB1"/>
</dbReference>
<dbReference type="EMBL" id="JBHRWW010000010">
    <property type="protein sequence ID" value="MFC3689453.1"/>
    <property type="molecule type" value="Genomic_DNA"/>
</dbReference>
<dbReference type="Gene3D" id="1.20.1440.100">
    <property type="entry name" value="SG protein - dephosphorylation function"/>
    <property type="match status" value="1"/>
</dbReference>
<dbReference type="NCBIfam" id="TIGR01490">
    <property type="entry name" value="HAD-SF-IB-hyp1"/>
    <property type="match status" value="1"/>
</dbReference>
<sequence>MRLADSLAGKRILLTGVTGFVGEALLHKLLRDVPGCTVVAMVRPKQGQTAEDRVAKLLGKGIFADLPEGSGARVETLSGDLYDVPALPTDLDVVVHCAGDVSFDPPIQSAFQTNVVGVQGLVERVVESARQPDGSHRPLHYVHVSTAYVGGRRRGPVMEVSVEHTVDWRAEHEAAQRVAARIEDTSRTPAVLSRLVAKAEKDHDRAGPLAVAADAEERRRTWVTDQQKAAGGERARSLGWTDVYTFTKALGERVVEEVAAPVLPTTVYRPSIIESALTTPHPGWIEGFKMADPIILAYGRGELPELPAAPDSVIDIVPIDLVVNSIIAVAATPPPVGEPAYVHLSSGSRNPLTFRQLYDHVREYFAQHPFDMDSRGAVRLATWRFPGARIVERALTTGEKAYGVAEGALSLAPRSDRVRSIARNLDTQKRRLDFLRRYMDLYRAYTQVELYFVDDRMLAMHQAMDPEDQETFGFDTAVIDWEHYLIEVHCPAVTQGVRDYDVIRRRRGRSGGPAPRVVAPRDPSEPVDPDAAPVLAVFDMDGTLLSSNIIETYLWVRLPELSAAGKVRELAATAARLPLYLRAERRDRGALIRSAYRRYEGADLRALEEMVDETLTPHVLERVSGAAIRRVREHRAAGHRTVLITGAVTPITRPLAPLFDEIVAAELDTDSRGRCTGFLTRPPLVGEARAAWLKRYASVEGADLSQAYGYADSHSDLPMLQAVGRPTAVSPDVTLYREARKLRWPIEDWGTAGRSPRLQLPSIDTSQARLPG</sequence>
<gene>
    <name evidence="6" type="ORF">ACFOLH_13970</name>
</gene>
<dbReference type="CDD" id="cd09071">
    <property type="entry name" value="FAR_C"/>
    <property type="match status" value="1"/>
</dbReference>
<dbReference type="PANTHER" id="PTHR11011:SF45">
    <property type="entry name" value="FATTY ACYL-COA REDUCTASE CG8306-RELATED"/>
    <property type="match status" value="1"/>
</dbReference>
<dbReference type="NCBIfam" id="TIGR01488">
    <property type="entry name" value="HAD-SF-IB"/>
    <property type="match status" value="1"/>
</dbReference>
<dbReference type="Gene3D" id="3.40.50.720">
    <property type="entry name" value="NAD(P)-binding Rossmann-like Domain"/>
    <property type="match status" value="1"/>
</dbReference>
<dbReference type="PANTHER" id="PTHR11011">
    <property type="entry name" value="MALE STERILITY PROTEIN 2-RELATED"/>
    <property type="match status" value="1"/>
</dbReference>
<dbReference type="InterPro" id="IPR033640">
    <property type="entry name" value="FAR_C"/>
</dbReference>
<evidence type="ECO:0000259" key="4">
    <source>
        <dbReference type="Pfam" id="PF03015"/>
    </source>
</evidence>
<evidence type="ECO:0000259" key="5">
    <source>
        <dbReference type="Pfam" id="PF07993"/>
    </source>
</evidence>
<dbReference type="Pfam" id="PF12710">
    <property type="entry name" value="HAD"/>
    <property type="match status" value="1"/>
</dbReference>
<evidence type="ECO:0000256" key="1">
    <source>
        <dbReference type="ARBA" id="ARBA00005928"/>
    </source>
</evidence>
<dbReference type="InterPro" id="IPR036412">
    <property type="entry name" value="HAD-like_sf"/>
</dbReference>
<keyword evidence="2" id="KW-0444">Lipid biosynthesis</keyword>
<accession>A0ABV7WJV0</accession>
<feature type="domain" description="Thioester reductase (TE)" evidence="5">
    <location>
        <begin position="14"/>
        <end position="326"/>
    </location>
</feature>
<evidence type="ECO:0000256" key="3">
    <source>
        <dbReference type="ARBA" id="ARBA00023098"/>
    </source>
</evidence>
<dbReference type="Pfam" id="PF03015">
    <property type="entry name" value="Sterile"/>
    <property type="match status" value="1"/>
</dbReference>
<dbReference type="RefSeq" id="WP_340291939.1">
    <property type="nucleotide sequence ID" value="NZ_JBBEOI010000054.1"/>
</dbReference>
<dbReference type="InterPro" id="IPR023214">
    <property type="entry name" value="HAD_sf"/>
</dbReference>
<keyword evidence="7" id="KW-1185">Reference proteome</keyword>
<feature type="domain" description="Fatty acyl-CoA reductase C-terminal" evidence="4">
    <location>
        <begin position="430"/>
        <end position="493"/>
    </location>
</feature>
<evidence type="ECO:0000313" key="7">
    <source>
        <dbReference type="Proteomes" id="UP001595685"/>
    </source>
</evidence>
<dbReference type="GO" id="GO:0016787">
    <property type="term" value="F:hydrolase activity"/>
    <property type="evidence" value="ECO:0007669"/>
    <property type="project" value="UniProtKB-KW"/>
</dbReference>